<feature type="region of interest" description="Disordered" evidence="1">
    <location>
        <begin position="89"/>
        <end position="109"/>
    </location>
</feature>
<dbReference type="Pfam" id="PF13765">
    <property type="entry name" value="PRY"/>
    <property type="match status" value="1"/>
</dbReference>
<dbReference type="PRINTS" id="PR01407">
    <property type="entry name" value="BUTYPHLNCDUF"/>
</dbReference>
<dbReference type="Proteomes" id="UP000265100">
    <property type="component" value="Chromosome 3"/>
</dbReference>
<dbReference type="InterPro" id="IPR050143">
    <property type="entry name" value="TRIM/RBCC"/>
</dbReference>
<dbReference type="Bgee" id="ENSACLG00000000331">
    <property type="expression patterns" value="Expressed in anal fin"/>
</dbReference>
<evidence type="ECO:0000313" key="3">
    <source>
        <dbReference type="Ensembl" id="ENSACLP00000000437.2"/>
    </source>
</evidence>
<organism evidence="3 4">
    <name type="scientific">Astatotilapia calliptera</name>
    <name type="common">Eastern happy</name>
    <name type="synonym">Chromis callipterus</name>
    <dbReference type="NCBI Taxonomy" id="8154"/>
    <lineage>
        <taxon>Eukaryota</taxon>
        <taxon>Metazoa</taxon>
        <taxon>Chordata</taxon>
        <taxon>Craniata</taxon>
        <taxon>Vertebrata</taxon>
        <taxon>Euteleostomi</taxon>
        <taxon>Actinopterygii</taxon>
        <taxon>Neopterygii</taxon>
        <taxon>Teleostei</taxon>
        <taxon>Neoteleostei</taxon>
        <taxon>Acanthomorphata</taxon>
        <taxon>Ovalentaria</taxon>
        <taxon>Cichlomorphae</taxon>
        <taxon>Cichliformes</taxon>
        <taxon>Cichlidae</taxon>
        <taxon>African cichlids</taxon>
        <taxon>Pseudocrenilabrinae</taxon>
        <taxon>Haplochromini</taxon>
        <taxon>Astatotilapia</taxon>
    </lineage>
</organism>
<proteinExistence type="predicted"/>
<evidence type="ECO:0000256" key="1">
    <source>
        <dbReference type="SAM" id="MobiDB-lite"/>
    </source>
</evidence>
<dbReference type="AlphaFoldDB" id="A0A3P8N6R3"/>
<name>A0A3P8N6R3_ASTCA</name>
<dbReference type="SMART" id="SM00449">
    <property type="entry name" value="SPRY"/>
    <property type="match status" value="1"/>
</dbReference>
<sequence>IMHDKPVVTNVSIAILTTMFGFNPKLWLKCLIEKVNKVRGVFCCSLSITLVMLPHFYSPHGSVFLITCVLLTAVDVKLDPATAHQSLEISDNGTKVRDSGNMSKDPDSPQRFNMFGSILGLNRLSSGRAYWEVEVSKKTGWDLGVARRNANRKGKLSISPDNGYWATVHYEDQKYAALTTPPVSLSVKEKPRKVGVFIDYEEGLVSFYDVTSQSHVYSFTECSFGGEILPYFSPHLKQNEKNSNPLIITAVQKIYDTRGARDQTTNLTISKWLALATKPQGPCC</sequence>
<dbReference type="InterPro" id="IPR006574">
    <property type="entry name" value="PRY"/>
</dbReference>
<dbReference type="InterPro" id="IPR001870">
    <property type="entry name" value="B30.2/SPRY"/>
</dbReference>
<reference evidence="3" key="3">
    <citation type="submission" date="2025-09" db="UniProtKB">
        <authorList>
            <consortium name="Ensembl"/>
        </authorList>
    </citation>
    <scope>IDENTIFICATION</scope>
</reference>
<dbReference type="OMA" id="FRLWPSE"/>
<dbReference type="Pfam" id="PF00622">
    <property type="entry name" value="SPRY"/>
    <property type="match status" value="1"/>
</dbReference>
<keyword evidence="4" id="KW-1185">Reference proteome</keyword>
<dbReference type="GeneTree" id="ENSGT01040000240385"/>
<accession>A0A3P8N6R3</accession>
<dbReference type="FunFam" id="2.60.120.920:FF:000004">
    <property type="entry name" value="Butyrophilin subfamily 1 member A1"/>
    <property type="match status" value="1"/>
</dbReference>
<dbReference type="InterPro" id="IPR003877">
    <property type="entry name" value="SPRY_dom"/>
</dbReference>
<dbReference type="SMART" id="SM00589">
    <property type="entry name" value="PRY"/>
    <property type="match status" value="1"/>
</dbReference>
<reference evidence="3" key="1">
    <citation type="submission" date="2018-05" db="EMBL/GenBank/DDBJ databases">
        <authorList>
            <person name="Datahose"/>
        </authorList>
    </citation>
    <scope>NUCLEOTIDE SEQUENCE</scope>
</reference>
<evidence type="ECO:0000259" key="2">
    <source>
        <dbReference type="PROSITE" id="PS50188"/>
    </source>
</evidence>
<dbReference type="STRING" id="8154.ENSACLP00000000437"/>
<evidence type="ECO:0000313" key="4">
    <source>
        <dbReference type="Proteomes" id="UP000265100"/>
    </source>
</evidence>
<reference evidence="3" key="2">
    <citation type="submission" date="2025-08" db="UniProtKB">
        <authorList>
            <consortium name="Ensembl"/>
        </authorList>
    </citation>
    <scope>IDENTIFICATION</scope>
</reference>
<dbReference type="PROSITE" id="PS50188">
    <property type="entry name" value="B302_SPRY"/>
    <property type="match status" value="1"/>
</dbReference>
<protein>
    <recommendedName>
        <fullName evidence="2">B30.2/SPRY domain-containing protein</fullName>
    </recommendedName>
</protein>
<dbReference type="Ensembl" id="ENSACLT00000000450.2">
    <property type="protein sequence ID" value="ENSACLP00000000437.2"/>
    <property type="gene ID" value="ENSACLG00000000331.2"/>
</dbReference>
<dbReference type="InterPro" id="IPR003879">
    <property type="entry name" value="Butyrophylin_SPRY"/>
</dbReference>
<dbReference type="SUPFAM" id="SSF49899">
    <property type="entry name" value="Concanavalin A-like lectins/glucanases"/>
    <property type="match status" value="1"/>
</dbReference>
<dbReference type="InterPro" id="IPR013320">
    <property type="entry name" value="ConA-like_dom_sf"/>
</dbReference>
<dbReference type="InterPro" id="IPR043136">
    <property type="entry name" value="B30.2/SPRY_sf"/>
</dbReference>
<dbReference type="CDD" id="cd13733">
    <property type="entry name" value="SPRY_PRY_C-I_1"/>
    <property type="match status" value="1"/>
</dbReference>
<dbReference type="PANTHER" id="PTHR24103">
    <property type="entry name" value="E3 UBIQUITIN-PROTEIN LIGASE TRIM"/>
    <property type="match status" value="1"/>
</dbReference>
<feature type="domain" description="B30.2/SPRY" evidence="2">
    <location>
        <begin position="56"/>
        <end position="253"/>
    </location>
</feature>
<feature type="compositionally biased region" description="Basic and acidic residues" evidence="1">
    <location>
        <begin position="94"/>
        <end position="108"/>
    </location>
</feature>
<dbReference type="Gene3D" id="2.60.120.920">
    <property type="match status" value="1"/>
</dbReference>